<dbReference type="InterPro" id="IPR038068">
    <property type="entry name" value="YcgL-like_sf"/>
</dbReference>
<evidence type="ECO:0000313" key="4">
    <source>
        <dbReference type="Proteomes" id="UP000295565"/>
    </source>
</evidence>
<dbReference type="Proteomes" id="UP000295565">
    <property type="component" value="Unassembled WGS sequence"/>
</dbReference>
<evidence type="ECO:0000313" key="3">
    <source>
        <dbReference type="EMBL" id="TCK47621.1"/>
    </source>
</evidence>
<evidence type="ECO:0000256" key="1">
    <source>
        <dbReference type="HAMAP-Rule" id="MF_01866"/>
    </source>
</evidence>
<dbReference type="Pfam" id="PF05166">
    <property type="entry name" value="YcgL"/>
    <property type="match status" value="1"/>
</dbReference>
<dbReference type="Gene3D" id="3.10.510.20">
    <property type="entry name" value="YcgL domain"/>
    <property type="match status" value="1"/>
</dbReference>
<dbReference type="InterPro" id="IPR027354">
    <property type="entry name" value="YcgL_dom"/>
</dbReference>
<dbReference type="PROSITE" id="PS51648">
    <property type="entry name" value="YCGL"/>
    <property type="match status" value="1"/>
</dbReference>
<dbReference type="PANTHER" id="PTHR38109">
    <property type="entry name" value="PROTEIN YCGL"/>
    <property type="match status" value="1"/>
</dbReference>
<dbReference type="EMBL" id="SMGD01000014">
    <property type="protein sequence ID" value="TCK47621.1"/>
    <property type="molecule type" value="Genomic_DNA"/>
</dbReference>
<feature type="domain" description="YcgL" evidence="2">
    <location>
        <begin position="1"/>
        <end position="85"/>
    </location>
</feature>
<sequence length="94" mass="10872">MLCYIYKSLKKEQTYLYIAKRDKFENVPEQLLAMFGKPELLMTINLAKQIKLAIADIDKVREAIRKDGFYLQLPPPVTNELEAFKASKGIHDPN</sequence>
<name>A0A4V2PNM1_9GAMM</name>
<gene>
    <name evidence="3" type="ORF">EV690_2658</name>
</gene>
<keyword evidence="4" id="KW-1185">Reference proteome</keyword>
<accession>A0A4V2PNM1</accession>
<organism evidence="3 4">
    <name type="scientific">Celerinatantimonas diazotrophica</name>
    <dbReference type="NCBI Taxonomy" id="412034"/>
    <lineage>
        <taxon>Bacteria</taxon>
        <taxon>Pseudomonadati</taxon>
        <taxon>Pseudomonadota</taxon>
        <taxon>Gammaproteobacteria</taxon>
        <taxon>Celerinatantimonadaceae</taxon>
        <taxon>Celerinatantimonas</taxon>
    </lineage>
</organism>
<proteinExistence type="inferred from homology"/>
<dbReference type="SUPFAM" id="SSF160191">
    <property type="entry name" value="YcgL-like"/>
    <property type="match status" value="1"/>
</dbReference>
<dbReference type="RefSeq" id="WP_131913424.1">
    <property type="nucleotide sequence ID" value="NZ_OU594967.1"/>
</dbReference>
<dbReference type="AlphaFoldDB" id="A0A4V2PNM1"/>
<protein>
    <recommendedName>
        <fullName evidence="1">YcgL domain-containing protein EV690_2658</fullName>
    </recommendedName>
</protein>
<dbReference type="OrthoDB" id="7062382at2"/>
<reference evidence="3 4" key="1">
    <citation type="submission" date="2019-03" db="EMBL/GenBank/DDBJ databases">
        <title>Genomic Encyclopedia of Type Strains, Phase IV (KMG-IV): sequencing the most valuable type-strain genomes for metagenomic binning, comparative biology and taxonomic classification.</title>
        <authorList>
            <person name="Goeker M."/>
        </authorList>
    </citation>
    <scope>NUCLEOTIDE SEQUENCE [LARGE SCALE GENOMIC DNA]</scope>
    <source>
        <strain evidence="3 4">DSM 18577</strain>
    </source>
</reference>
<dbReference type="HAMAP" id="MF_01866">
    <property type="entry name" value="UPF0745"/>
    <property type="match status" value="1"/>
</dbReference>
<evidence type="ECO:0000259" key="2">
    <source>
        <dbReference type="PROSITE" id="PS51648"/>
    </source>
</evidence>
<comment type="caution">
    <text evidence="3">The sequence shown here is derived from an EMBL/GenBank/DDBJ whole genome shotgun (WGS) entry which is preliminary data.</text>
</comment>
<dbReference type="PANTHER" id="PTHR38109:SF1">
    <property type="entry name" value="PROTEIN YCGL"/>
    <property type="match status" value="1"/>
</dbReference>